<evidence type="ECO:0000313" key="3">
    <source>
        <dbReference type="Proteomes" id="UP000005038"/>
    </source>
</evidence>
<feature type="domain" description="HTH cro/C1-type" evidence="1">
    <location>
        <begin position="16"/>
        <end position="73"/>
    </location>
</feature>
<comment type="caution">
    <text evidence="2">The sequence shown here is derived from an EMBL/GenBank/DDBJ whole genome shotgun (WGS) entry which is preliminary data.</text>
</comment>
<dbReference type="AlphaFoldDB" id="H5TSN2"/>
<sequence>MTIHTATAERMSGAELQMIREYLGLTGSDLAEMLRVRADTVRAWETGRDPVSFRARDEIADIARTTRATVDELVTRLKKTDSTRTVEIYRRDHDFHTAHPEHDHMPARWWRHVAARVTEQLPDVTIVKHPLTRSADAHADGGDTCRG</sequence>
<dbReference type="Proteomes" id="UP000005038">
    <property type="component" value="Unassembled WGS sequence"/>
</dbReference>
<dbReference type="RefSeq" id="WP_007240671.1">
    <property type="nucleotide sequence ID" value="NZ_BAFB01000221.1"/>
</dbReference>
<dbReference type="PROSITE" id="PS50943">
    <property type="entry name" value="HTH_CROC1"/>
    <property type="match status" value="1"/>
</dbReference>
<accession>H5TSN2</accession>
<dbReference type="SMART" id="SM00530">
    <property type="entry name" value="HTH_XRE"/>
    <property type="match status" value="1"/>
</dbReference>
<dbReference type="EMBL" id="BAFB01000221">
    <property type="protein sequence ID" value="GAB36490.1"/>
    <property type="molecule type" value="Genomic_DNA"/>
</dbReference>
<reference evidence="2" key="1">
    <citation type="submission" date="2012-02" db="EMBL/GenBank/DDBJ databases">
        <title>Whole genome shotgun sequence of Gordonia otitidis NBRC 100426.</title>
        <authorList>
            <person name="Yoshida I."/>
            <person name="Hosoyama A."/>
            <person name="Tsuchikane K."/>
            <person name="Katsumata H."/>
            <person name="Yamazaki S."/>
            <person name="Fujita N."/>
        </authorList>
    </citation>
    <scope>NUCLEOTIDE SEQUENCE [LARGE SCALE GENOMIC DNA]</scope>
    <source>
        <strain evidence="2">NBRC 100426</strain>
    </source>
</reference>
<proteinExistence type="predicted"/>
<dbReference type="InterPro" id="IPR015060">
    <property type="entry name" value="Aca2_YdiL-like"/>
</dbReference>
<dbReference type="Pfam" id="PF08965">
    <property type="entry name" value="Aca2_YdiL"/>
    <property type="match status" value="1"/>
</dbReference>
<dbReference type="STRING" id="1108044.GOOTI_221_00400"/>
<dbReference type="CDD" id="cd00093">
    <property type="entry name" value="HTH_XRE"/>
    <property type="match status" value="1"/>
</dbReference>
<dbReference type="GO" id="GO:0003677">
    <property type="term" value="F:DNA binding"/>
    <property type="evidence" value="ECO:0007669"/>
    <property type="project" value="InterPro"/>
</dbReference>
<organism evidence="2 3">
    <name type="scientific">Gordonia otitidis (strain DSM 44809 / CCUG 52243 / JCM 12355 / NBRC 100426 / IFM 10032)</name>
    <dbReference type="NCBI Taxonomy" id="1108044"/>
    <lineage>
        <taxon>Bacteria</taxon>
        <taxon>Bacillati</taxon>
        <taxon>Actinomycetota</taxon>
        <taxon>Actinomycetes</taxon>
        <taxon>Mycobacteriales</taxon>
        <taxon>Gordoniaceae</taxon>
        <taxon>Gordonia</taxon>
    </lineage>
</organism>
<keyword evidence="3" id="KW-1185">Reference proteome</keyword>
<dbReference type="InterPro" id="IPR010982">
    <property type="entry name" value="Lambda_DNA-bd_dom_sf"/>
</dbReference>
<dbReference type="InterPro" id="IPR001387">
    <property type="entry name" value="Cro/C1-type_HTH"/>
</dbReference>
<dbReference type="Gene3D" id="1.10.3100.10">
    <property type="entry name" value="Putative cytoplasmic protein"/>
    <property type="match status" value="1"/>
</dbReference>
<name>H5TSN2_GORO1</name>
<evidence type="ECO:0000259" key="1">
    <source>
        <dbReference type="PROSITE" id="PS50943"/>
    </source>
</evidence>
<evidence type="ECO:0000313" key="2">
    <source>
        <dbReference type="EMBL" id="GAB36490.1"/>
    </source>
</evidence>
<gene>
    <name evidence="2" type="ORF">GOOTI_221_00400</name>
</gene>
<dbReference type="InterPro" id="IPR027910">
    <property type="entry name" value="YdiL_sf"/>
</dbReference>
<protein>
    <recommendedName>
        <fullName evidence="1">HTH cro/C1-type domain-containing protein</fullName>
    </recommendedName>
</protein>
<dbReference type="SUPFAM" id="SSF47413">
    <property type="entry name" value="lambda repressor-like DNA-binding domains"/>
    <property type="match status" value="1"/>
</dbReference>